<keyword evidence="4" id="KW-0539">Nucleus</keyword>
<dbReference type="GO" id="GO:0032040">
    <property type="term" value="C:small-subunit processome"/>
    <property type="evidence" value="ECO:0007669"/>
    <property type="project" value="InterPro"/>
</dbReference>
<dbReference type="InterPro" id="IPR015943">
    <property type="entry name" value="WD40/YVTN_repeat-like_dom_sf"/>
</dbReference>
<gene>
    <name evidence="8" type="primary">20211774</name>
    <name evidence="7" type="ORF">HELRODRAFT_191008</name>
</gene>
<feature type="repeat" description="WD" evidence="5">
    <location>
        <begin position="631"/>
        <end position="663"/>
    </location>
</feature>
<feature type="repeat" description="WD" evidence="5">
    <location>
        <begin position="400"/>
        <end position="443"/>
    </location>
</feature>
<name>T1FSH7_HELRO</name>
<dbReference type="EMBL" id="AMQM01003487">
    <property type="status" value="NOT_ANNOTATED_CDS"/>
    <property type="molecule type" value="Genomic_DNA"/>
</dbReference>
<dbReference type="Proteomes" id="UP000015101">
    <property type="component" value="Unassembled WGS sequence"/>
</dbReference>
<dbReference type="PROSITE" id="PS50082">
    <property type="entry name" value="WD_REPEATS_2"/>
    <property type="match status" value="9"/>
</dbReference>
<dbReference type="InterPro" id="IPR011047">
    <property type="entry name" value="Quinoprotein_ADH-like_sf"/>
</dbReference>
<dbReference type="FunFam" id="2.130.10.10:FF:003614">
    <property type="entry name" value="Transducin beta-like protein 3"/>
    <property type="match status" value="1"/>
</dbReference>
<dbReference type="InterPro" id="IPR011044">
    <property type="entry name" value="Quino_amine_DH_bsu"/>
</dbReference>
<dbReference type="OrthoDB" id="5414888at2759"/>
<dbReference type="GO" id="GO:0005730">
    <property type="term" value="C:nucleolus"/>
    <property type="evidence" value="ECO:0000318"/>
    <property type="project" value="GO_Central"/>
</dbReference>
<dbReference type="eggNOG" id="KOG0319">
    <property type="taxonomic scope" value="Eukaryota"/>
</dbReference>
<dbReference type="CTD" id="20211774"/>
<evidence type="ECO:0000256" key="4">
    <source>
        <dbReference type="ARBA" id="ARBA00023242"/>
    </source>
</evidence>
<feature type="repeat" description="WD" evidence="5">
    <location>
        <begin position="100"/>
        <end position="133"/>
    </location>
</feature>
<evidence type="ECO:0000256" key="1">
    <source>
        <dbReference type="ARBA" id="ARBA00004604"/>
    </source>
</evidence>
<keyword evidence="2 5" id="KW-0853">WD repeat</keyword>
<dbReference type="HOGENOM" id="CLU_009276_0_0_1"/>
<evidence type="ECO:0000256" key="5">
    <source>
        <dbReference type="PROSITE-ProRule" id="PRU00221"/>
    </source>
</evidence>
<evidence type="ECO:0000256" key="2">
    <source>
        <dbReference type="ARBA" id="ARBA00022574"/>
    </source>
</evidence>
<dbReference type="GeneID" id="20211774"/>
<dbReference type="GO" id="GO:0030686">
    <property type="term" value="C:90S preribosome"/>
    <property type="evidence" value="ECO:0000318"/>
    <property type="project" value="GO_Central"/>
</dbReference>
<feature type="repeat" description="WD" evidence="5">
    <location>
        <begin position="142"/>
        <end position="184"/>
    </location>
</feature>
<feature type="repeat" description="WD" evidence="5">
    <location>
        <begin position="505"/>
        <end position="537"/>
    </location>
</feature>
<keyword evidence="3" id="KW-0677">Repeat</keyword>
<reference evidence="7 9" key="2">
    <citation type="journal article" date="2013" name="Nature">
        <title>Insights into bilaterian evolution from three spiralian genomes.</title>
        <authorList>
            <person name="Simakov O."/>
            <person name="Marletaz F."/>
            <person name="Cho S.J."/>
            <person name="Edsinger-Gonzales E."/>
            <person name="Havlak P."/>
            <person name="Hellsten U."/>
            <person name="Kuo D.H."/>
            <person name="Larsson T."/>
            <person name="Lv J."/>
            <person name="Arendt D."/>
            <person name="Savage R."/>
            <person name="Osoegawa K."/>
            <person name="de Jong P."/>
            <person name="Grimwood J."/>
            <person name="Chapman J.A."/>
            <person name="Shapiro H."/>
            <person name="Aerts A."/>
            <person name="Otillar R.P."/>
            <person name="Terry A.Y."/>
            <person name="Boore J.L."/>
            <person name="Grigoriev I.V."/>
            <person name="Lindberg D.R."/>
            <person name="Seaver E.C."/>
            <person name="Weisblat D.A."/>
            <person name="Putnam N.H."/>
            <person name="Rokhsar D.S."/>
        </authorList>
    </citation>
    <scope>NUCLEOTIDE SEQUENCE</scope>
</reference>
<dbReference type="EMBL" id="KB096183">
    <property type="protein sequence ID" value="ESO07669.1"/>
    <property type="molecule type" value="Genomic_DNA"/>
</dbReference>
<dbReference type="FunCoup" id="T1FSH7">
    <property type="interactions" value="1658"/>
</dbReference>
<organism evidence="8 9">
    <name type="scientific">Helobdella robusta</name>
    <name type="common">Californian leech</name>
    <dbReference type="NCBI Taxonomy" id="6412"/>
    <lineage>
        <taxon>Eukaryota</taxon>
        <taxon>Metazoa</taxon>
        <taxon>Spiralia</taxon>
        <taxon>Lophotrochozoa</taxon>
        <taxon>Annelida</taxon>
        <taxon>Clitellata</taxon>
        <taxon>Hirudinea</taxon>
        <taxon>Rhynchobdellida</taxon>
        <taxon>Glossiphoniidae</taxon>
        <taxon>Helobdella</taxon>
    </lineage>
</organism>
<feature type="repeat" description="WD" evidence="5">
    <location>
        <begin position="477"/>
        <end position="500"/>
    </location>
</feature>
<evidence type="ECO:0000313" key="7">
    <source>
        <dbReference type="EMBL" id="ESO07669.1"/>
    </source>
</evidence>
<dbReference type="GO" id="GO:0034511">
    <property type="term" value="F:U3 snoRNA binding"/>
    <property type="evidence" value="ECO:0000318"/>
    <property type="project" value="GO_Central"/>
</dbReference>
<feature type="repeat" description="WD" evidence="5">
    <location>
        <begin position="185"/>
        <end position="226"/>
    </location>
</feature>
<dbReference type="CDD" id="cd00200">
    <property type="entry name" value="WD40"/>
    <property type="match status" value="1"/>
</dbReference>
<dbReference type="GO" id="GO:0000472">
    <property type="term" value="P:endonucleolytic cleavage to generate mature 5'-end of SSU-rRNA from (SSU-rRNA, 5.8S rRNA, LSU-rRNA)"/>
    <property type="evidence" value="ECO:0000318"/>
    <property type="project" value="GO_Central"/>
</dbReference>
<evidence type="ECO:0000313" key="8">
    <source>
        <dbReference type="EnsemblMetazoa" id="HelroP191008"/>
    </source>
</evidence>
<dbReference type="InParanoid" id="T1FSH7"/>
<dbReference type="Pfam" id="PF08625">
    <property type="entry name" value="Utp13"/>
    <property type="match status" value="1"/>
</dbReference>
<dbReference type="OMA" id="PYVQRHF"/>
<dbReference type="SUPFAM" id="SSF50998">
    <property type="entry name" value="Quinoprotein alcohol dehydrogenase-like"/>
    <property type="match status" value="1"/>
</dbReference>
<reference evidence="9" key="1">
    <citation type="submission" date="2012-12" db="EMBL/GenBank/DDBJ databases">
        <authorList>
            <person name="Hellsten U."/>
            <person name="Grimwood J."/>
            <person name="Chapman J.A."/>
            <person name="Shapiro H."/>
            <person name="Aerts A."/>
            <person name="Otillar R.P."/>
            <person name="Terry A.Y."/>
            <person name="Boore J.L."/>
            <person name="Simakov O."/>
            <person name="Marletaz F."/>
            <person name="Cho S.-J."/>
            <person name="Edsinger-Gonzales E."/>
            <person name="Havlak P."/>
            <person name="Kuo D.-H."/>
            <person name="Larsson T."/>
            <person name="Lv J."/>
            <person name="Arendt D."/>
            <person name="Savage R."/>
            <person name="Osoegawa K."/>
            <person name="de Jong P."/>
            <person name="Lindberg D.R."/>
            <person name="Seaver E.C."/>
            <person name="Weisblat D.A."/>
            <person name="Putnam N.H."/>
            <person name="Grigoriev I.V."/>
            <person name="Rokhsar D.S."/>
        </authorList>
    </citation>
    <scope>NUCLEOTIDE SEQUENCE</scope>
</reference>
<dbReference type="PANTHER" id="PTHR19854">
    <property type="entry name" value="TRANSDUCIN BETA-LIKE 3"/>
    <property type="match status" value="1"/>
</dbReference>
<sequence length="842" mass="93867">MSNLKVKANYAPVNKLEKFFTNGKIEITKDGNYLLCGMENQVNVFNVSTGLTESFFSHEDDSCITCFTLSPDNEHLVTSNKEFILRQWNFKSRSLVRTWKSDHVGPISTMAFDSTSTLLCTGSADSSAKVWDLAKKYCTNYFRKHSGVVSLVKFNENDSYQLVTCSDNYHIMMWDLRTHDCLRSLEGHFSLVTSVQFSHDSNFLYSSSRDKVLLIWNLKEKSKRTIPIFESIESLLLLPALSKELSEIACVDDKSDDHFAVVGSDANLSVWNAKTGLCVASTKQQQQELTNSDETSLKTVSSDETEQSSEGYSQLFFVSGMFVVVTVDQNIMFINASNLSVHKQFVGNNDQILDMKFIEASSSAGSNDASSVEENKYLVVASNTSKLKLYNTKCWSCSLNAGHSDIIVSMDTLKISGKYYVVTGSKDNTVGVWQLQEGDPPHLQFICRGGGHLHTVTSVALLKLLPSEKQSTSLAFFIVSGSNDKTLKLWKFSSDSSKVKAKLTVDGHEKDINSVCVSPDQKFIASGSKDRTAKLWSRSGLNLLGSFKGHKRGVWCVQFSNVDKILATSSADATIKLWDISSFACIKTFEGHESAILKVAFISRGMQLLSCGSDGLMKLWTVKTNECVKTIDAHDNVVWAMCTDQSGERVATGAGDGSITYWKDVTEDERQEAFNKSQELTIKEQELSNYLQAKQFGKALALAISLNQPNRTLEILKGLLNSEGDIKKHLEGLGNVLTDQLIAYTIAWNQNSKNCLVAQHVLNFLLRHYTQSQLLQLSNSKKLVEGMIPYTERHFARVKKLLVKSTFVNYLCQVNRFSQVVNNKHVSDEVDDADSALEMDCE</sequence>
<dbReference type="InterPro" id="IPR001680">
    <property type="entry name" value="WD40_rpt"/>
</dbReference>
<accession>T1FSH7</accession>
<dbReference type="Pfam" id="PF00400">
    <property type="entry name" value="WD40"/>
    <property type="match status" value="9"/>
</dbReference>
<dbReference type="Gene3D" id="2.130.10.10">
    <property type="entry name" value="YVTN repeat-like/Quinoprotein amine dehydrogenase"/>
    <property type="match status" value="4"/>
</dbReference>
<evidence type="ECO:0000313" key="9">
    <source>
        <dbReference type="Proteomes" id="UP000015101"/>
    </source>
</evidence>
<dbReference type="KEGG" id="hro:HELRODRAFT_191008"/>
<dbReference type="InterPro" id="IPR020472">
    <property type="entry name" value="WD40_PAC1"/>
</dbReference>
<dbReference type="RefSeq" id="XP_009014280.1">
    <property type="nucleotide sequence ID" value="XM_009016032.1"/>
</dbReference>
<evidence type="ECO:0000259" key="6">
    <source>
        <dbReference type="Pfam" id="PF08625"/>
    </source>
</evidence>
<dbReference type="PROSITE" id="PS00678">
    <property type="entry name" value="WD_REPEATS_1"/>
    <property type="match status" value="4"/>
</dbReference>
<dbReference type="PANTHER" id="PTHR19854:SF15">
    <property type="entry name" value="TRANSDUCIN BETA-LIKE PROTEIN 3"/>
    <property type="match status" value="1"/>
</dbReference>
<dbReference type="STRING" id="6412.T1FSH7"/>
<feature type="repeat" description="WD" evidence="5">
    <location>
        <begin position="547"/>
        <end position="588"/>
    </location>
</feature>
<proteinExistence type="predicted"/>
<reference evidence="8" key="3">
    <citation type="submission" date="2015-06" db="UniProtKB">
        <authorList>
            <consortium name="EnsemblMetazoa"/>
        </authorList>
    </citation>
    <scope>IDENTIFICATION</scope>
</reference>
<dbReference type="AlphaFoldDB" id="T1FSH7"/>
<dbReference type="EnsemblMetazoa" id="HelroT191008">
    <property type="protein sequence ID" value="HelroP191008"/>
    <property type="gene ID" value="HelroG191008"/>
</dbReference>
<keyword evidence="9" id="KW-1185">Reference proteome</keyword>
<dbReference type="SMART" id="SM00320">
    <property type="entry name" value="WD40"/>
    <property type="match status" value="12"/>
</dbReference>
<comment type="subcellular location">
    <subcellularLocation>
        <location evidence="1">Nucleus</location>
        <location evidence="1">Nucleolus</location>
    </subcellularLocation>
</comment>
<feature type="domain" description="U3 small nucleolar RNA-associated protein 13 C-terminal" evidence="6">
    <location>
        <begin position="684"/>
        <end position="813"/>
    </location>
</feature>
<dbReference type="InterPro" id="IPR019775">
    <property type="entry name" value="WD40_repeat_CS"/>
</dbReference>
<dbReference type="InterPro" id="IPR013934">
    <property type="entry name" value="Utp13_C"/>
</dbReference>
<evidence type="ECO:0000256" key="3">
    <source>
        <dbReference type="ARBA" id="ARBA00022737"/>
    </source>
</evidence>
<dbReference type="PRINTS" id="PR00320">
    <property type="entry name" value="GPROTEINBRPT"/>
</dbReference>
<feature type="repeat" description="WD" evidence="5">
    <location>
        <begin position="589"/>
        <end position="630"/>
    </location>
</feature>
<protein>
    <recommendedName>
        <fullName evidence="6">U3 small nucleolar RNA-associated protein 13 C-terminal domain-containing protein</fullName>
    </recommendedName>
</protein>
<dbReference type="PROSITE" id="PS50294">
    <property type="entry name" value="WD_REPEATS_REGION"/>
    <property type="match status" value="6"/>
</dbReference>
<dbReference type="GO" id="GO:0000480">
    <property type="term" value="P:endonucleolytic cleavage in 5'-ETS of tricistronic rRNA transcript (SSU-rRNA, 5.8S rRNA, LSU-rRNA)"/>
    <property type="evidence" value="ECO:0000318"/>
    <property type="project" value="GO_Central"/>
</dbReference>
<dbReference type="SUPFAM" id="SSF50969">
    <property type="entry name" value="YVTN repeat-like/Quinoprotein amine dehydrogenase"/>
    <property type="match status" value="1"/>
</dbReference>